<dbReference type="SUPFAM" id="SSF52954">
    <property type="entry name" value="Class II aaRS ABD-related"/>
    <property type="match status" value="1"/>
</dbReference>
<dbReference type="SMART" id="SM00879">
    <property type="entry name" value="Brix"/>
    <property type="match status" value="1"/>
</dbReference>
<dbReference type="GO" id="GO:0019843">
    <property type="term" value="F:rRNA binding"/>
    <property type="evidence" value="ECO:0007669"/>
    <property type="project" value="InterPro"/>
</dbReference>
<accession>A0A7C5UWL7</accession>
<dbReference type="PROSITE" id="PS50833">
    <property type="entry name" value="BRIX"/>
    <property type="match status" value="1"/>
</dbReference>
<feature type="domain" description="Brix" evidence="1">
    <location>
        <begin position="2"/>
        <end position="187"/>
    </location>
</feature>
<proteinExistence type="predicted"/>
<sequence length="187" mass="21459">MSKVIITTSRRPTKTSRKFVKILSMIIPNSLKITRGKYTINSLLLQALDLNAEKIIIVRNKKGNPGYIDVYSVDIANFTLSKLCNIKICGYKLVEDYKHIPINNQIILLEDNLSRIDLDEYTLTCIFKCFNINIVSSKFLCKDRNVLEVYIEKVNKNINNIYELSFKDCKGSLKGMVLKICPTKTIK</sequence>
<comment type="caution">
    <text evidence="2">The sequence shown here is derived from an EMBL/GenBank/DDBJ whole genome shotgun (WGS) entry which is preliminary data.</text>
</comment>
<dbReference type="AlphaFoldDB" id="A0A7C5UWL7"/>
<organism evidence="2">
    <name type="scientific">Ignisphaera aggregans</name>
    <dbReference type="NCBI Taxonomy" id="334771"/>
    <lineage>
        <taxon>Archaea</taxon>
        <taxon>Thermoproteota</taxon>
        <taxon>Thermoprotei</taxon>
        <taxon>Desulfurococcales</taxon>
        <taxon>Desulfurococcaceae</taxon>
        <taxon>Ignisphaera</taxon>
    </lineage>
</organism>
<name>A0A7C5UWL7_9CREN</name>
<gene>
    <name evidence="2" type="ORF">ENL47_08085</name>
</gene>
<evidence type="ECO:0000259" key="1">
    <source>
        <dbReference type="PROSITE" id="PS50833"/>
    </source>
</evidence>
<evidence type="ECO:0000313" key="2">
    <source>
        <dbReference type="EMBL" id="HHR96742.1"/>
    </source>
</evidence>
<reference evidence="2" key="1">
    <citation type="journal article" date="2020" name="mSystems">
        <title>Genome- and Community-Level Interaction Insights into Carbon Utilization and Element Cycling Functions of Hydrothermarchaeota in Hydrothermal Sediment.</title>
        <authorList>
            <person name="Zhou Z."/>
            <person name="Liu Y."/>
            <person name="Xu W."/>
            <person name="Pan J."/>
            <person name="Luo Z.H."/>
            <person name="Li M."/>
        </authorList>
    </citation>
    <scope>NUCLEOTIDE SEQUENCE [LARGE SCALE GENOMIC DNA]</scope>
    <source>
        <strain evidence="2">SpSt-1</strain>
    </source>
</reference>
<dbReference type="Gene3D" id="3.40.50.10480">
    <property type="entry name" value="Probable brix-domain ribosomal biogenesis protein"/>
    <property type="match status" value="1"/>
</dbReference>
<dbReference type="GO" id="GO:0006364">
    <property type="term" value="P:rRNA processing"/>
    <property type="evidence" value="ECO:0007669"/>
    <property type="project" value="InterPro"/>
</dbReference>
<dbReference type="EMBL" id="DRUB01000159">
    <property type="protein sequence ID" value="HHR96742.1"/>
    <property type="molecule type" value="Genomic_DNA"/>
</dbReference>
<dbReference type="InterPro" id="IPR007109">
    <property type="entry name" value="Brix"/>
</dbReference>
<protein>
    <recommendedName>
        <fullName evidence="1">Brix domain-containing protein</fullName>
    </recommendedName>
</protein>